<name>B6SI20_MAIZE</name>
<evidence type="ECO:0000256" key="5">
    <source>
        <dbReference type="ARBA" id="ARBA00023242"/>
    </source>
</evidence>
<dbReference type="InterPro" id="IPR006458">
    <property type="entry name" value="Ovate_C"/>
</dbReference>
<feature type="compositionally biased region" description="Low complexity" evidence="7">
    <location>
        <begin position="156"/>
        <end position="205"/>
    </location>
</feature>
<feature type="compositionally biased region" description="Basic and acidic residues" evidence="7">
    <location>
        <begin position="308"/>
        <end position="324"/>
    </location>
</feature>
<dbReference type="GeneID" id="100280543"/>
<feature type="compositionally biased region" description="Acidic residues" evidence="7">
    <location>
        <begin position="206"/>
        <end position="221"/>
    </location>
</feature>
<dbReference type="GO" id="GO:0005634">
    <property type="term" value="C:nucleus"/>
    <property type="evidence" value="ECO:0007669"/>
    <property type="project" value="UniProtKB-SubCell"/>
</dbReference>
<evidence type="ECO:0000313" key="9">
    <source>
        <dbReference type="EMBL" id="ACG24503.1"/>
    </source>
</evidence>
<comment type="function">
    <text evidence="6">Transcriptional repressor that regulates multiple aspects of plant growth and development.</text>
</comment>
<keyword evidence="3 6" id="KW-0805">Transcription regulation</keyword>
<dbReference type="NCBIfam" id="TIGR01568">
    <property type="entry name" value="A_thal_3678"/>
    <property type="match status" value="1"/>
</dbReference>
<proteinExistence type="evidence at transcript level"/>
<dbReference type="Pfam" id="PF04844">
    <property type="entry name" value="Ovate"/>
    <property type="match status" value="1"/>
</dbReference>
<keyword evidence="2 6" id="KW-0678">Repressor</keyword>
<dbReference type="KEGG" id="zma:100280543"/>
<evidence type="ECO:0000256" key="6">
    <source>
        <dbReference type="RuleBase" id="RU367028"/>
    </source>
</evidence>
<dbReference type="OrthoDB" id="1928390at2759"/>
<accession>B6SI20</accession>
<sequence>MRTPFVDPHSAAGRLKQRLARILTRSTCTTNNAAAASSGGTATATAFVSLAKTNNAHTAASSSHPEPEAPPSPYFCTPCTYDYERPKADRGTRPRRTRSASLIHISVDCTGGAASGRRSAHSDAPLLQHLLSEQVPARDVVGGTKQSKSGGRSKLTTTRSSPSASRRHCSSSSSSWGRARARRPSSTPTPYSWSSSSSSRSSATATDDELAPFSGSDDEEGGGGGEAADMRTLFSSLSFSSDPTSSEFYRTNGGRSGNGNASRRSHRNTASRRRGRRARAPRRALSRSSGGDPAAPPDAFRPLVSVETTRRTTERSERSKEDKGLNNAKKLTMTMLGAAAAAEEEAAGAGMAVVKRSSNPYLDFRSSMVEMVVERRIASVGKMEELLGSYLSLNSPRHHPAILAAFEDVWEAVFGEE</sequence>
<keyword evidence="4 6" id="KW-0804">Transcription</keyword>
<comment type="subcellular location">
    <subcellularLocation>
        <location evidence="1 6">Nucleus</location>
    </subcellularLocation>
</comment>
<evidence type="ECO:0000259" key="8">
    <source>
        <dbReference type="PROSITE" id="PS51754"/>
    </source>
</evidence>
<dbReference type="EMBL" id="EU952385">
    <property type="protein sequence ID" value="ACG24503.1"/>
    <property type="molecule type" value="mRNA"/>
</dbReference>
<dbReference type="GO" id="GO:0045892">
    <property type="term" value="P:negative regulation of DNA-templated transcription"/>
    <property type="evidence" value="ECO:0007669"/>
    <property type="project" value="UniProtKB-UniRule"/>
</dbReference>
<dbReference type="PANTHER" id="PTHR33057">
    <property type="entry name" value="TRANSCRIPTION REPRESSOR OFP7-RELATED"/>
    <property type="match status" value="1"/>
</dbReference>
<organism evidence="9">
    <name type="scientific">Zea mays</name>
    <name type="common">Maize</name>
    <dbReference type="NCBI Taxonomy" id="4577"/>
    <lineage>
        <taxon>Eukaryota</taxon>
        <taxon>Viridiplantae</taxon>
        <taxon>Streptophyta</taxon>
        <taxon>Embryophyta</taxon>
        <taxon>Tracheophyta</taxon>
        <taxon>Spermatophyta</taxon>
        <taxon>Magnoliopsida</taxon>
        <taxon>Liliopsida</taxon>
        <taxon>Poales</taxon>
        <taxon>Poaceae</taxon>
        <taxon>PACMAD clade</taxon>
        <taxon>Panicoideae</taxon>
        <taxon>Andropogonodae</taxon>
        <taxon>Andropogoneae</taxon>
        <taxon>Tripsacinae</taxon>
        <taxon>Zea</taxon>
    </lineage>
</organism>
<keyword evidence="5 6" id="KW-0539">Nucleus</keyword>
<feature type="domain" description="OVATE" evidence="8">
    <location>
        <begin position="353"/>
        <end position="412"/>
    </location>
</feature>
<reference evidence="9" key="1">
    <citation type="journal article" date="2009" name="Plant Mol. Biol.">
        <title>Insights into corn genes derived from large-scale cDNA sequencing.</title>
        <authorList>
            <person name="Alexandrov N.N."/>
            <person name="Brover V.V."/>
            <person name="Freidin S."/>
            <person name="Troukhan M.E."/>
            <person name="Tatarinova T.V."/>
            <person name="Zhang H."/>
            <person name="Swaller T.J."/>
            <person name="Lu Y.P."/>
            <person name="Bouck J."/>
            <person name="Flavell R.B."/>
            <person name="Feldmann K.A."/>
        </authorList>
    </citation>
    <scope>NUCLEOTIDE SEQUENCE</scope>
</reference>
<dbReference type="InterPro" id="IPR038933">
    <property type="entry name" value="Ovate"/>
</dbReference>
<dbReference type="PANTHER" id="PTHR33057:SF12">
    <property type="entry name" value="TRANSCRIPTION REPRESSOR"/>
    <property type="match status" value="1"/>
</dbReference>
<evidence type="ECO:0000256" key="4">
    <source>
        <dbReference type="ARBA" id="ARBA00023163"/>
    </source>
</evidence>
<protein>
    <recommendedName>
        <fullName evidence="6">Transcription repressor</fullName>
    </recommendedName>
    <alternativeName>
        <fullName evidence="6">Ovate family protein</fullName>
    </alternativeName>
</protein>
<evidence type="ECO:0000256" key="1">
    <source>
        <dbReference type="ARBA" id="ARBA00004123"/>
    </source>
</evidence>
<dbReference type="PROSITE" id="PS51754">
    <property type="entry name" value="OVATE"/>
    <property type="match status" value="1"/>
</dbReference>
<dbReference type="ExpressionAtlas" id="B6SI20">
    <property type="expression patterns" value="baseline and differential"/>
</dbReference>
<feature type="region of interest" description="Disordered" evidence="7">
    <location>
        <begin position="135"/>
        <end position="328"/>
    </location>
</feature>
<feature type="compositionally biased region" description="Low complexity" evidence="7">
    <location>
        <begin position="232"/>
        <end position="246"/>
    </location>
</feature>
<evidence type="ECO:0000256" key="2">
    <source>
        <dbReference type="ARBA" id="ARBA00022491"/>
    </source>
</evidence>
<evidence type="ECO:0000256" key="3">
    <source>
        <dbReference type="ARBA" id="ARBA00023015"/>
    </source>
</evidence>
<evidence type="ECO:0000256" key="7">
    <source>
        <dbReference type="SAM" id="MobiDB-lite"/>
    </source>
</evidence>
<feature type="compositionally biased region" description="Basic residues" evidence="7">
    <location>
        <begin position="263"/>
        <end position="285"/>
    </location>
</feature>
<dbReference type="AlphaFoldDB" id="B6SI20"/>